<feature type="region of interest" description="Disordered" evidence="1">
    <location>
        <begin position="82"/>
        <end position="199"/>
    </location>
</feature>
<gene>
    <name evidence="2" type="ORF">DERYTH_LOCUS261</name>
</gene>
<dbReference type="Proteomes" id="UP000789405">
    <property type="component" value="Unassembled WGS sequence"/>
</dbReference>
<keyword evidence="3" id="KW-1185">Reference proteome</keyword>
<feature type="compositionally biased region" description="Basic residues" evidence="1">
    <location>
        <begin position="150"/>
        <end position="162"/>
    </location>
</feature>
<feature type="compositionally biased region" description="Polar residues" evidence="1">
    <location>
        <begin position="139"/>
        <end position="149"/>
    </location>
</feature>
<reference evidence="2" key="1">
    <citation type="submission" date="2021-06" db="EMBL/GenBank/DDBJ databases">
        <authorList>
            <person name="Kallberg Y."/>
            <person name="Tangrot J."/>
            <person name="Rosling A."/>
        </authorList>
    </citation>
    <scope>NUCLEOTIDE SEQUENCE</scope>
    <source>
        <strain evidence="2">MA453B</strain>
    </source>
</reference>
<dbReference type="EMBL" id="CAJVPY010000051">
    <property type="protein sequence ID" value="CAG8446749.1"/>
    <property type="molecule type" value="Genomic_DNA"/>
</dbReference>
<feature type="non-terminal residue" evidence="2">
    <location>
        <position position="226"/>
    </location>
</feature>
<evidence type="ECO:0000256" key="1">
    <source>
        <dbReference type="SAM" id="MobiDB-lite"/>
    </source>
</evidence>
<evidence type="ECO:0000313" key="2">
    <source>
        <dbReference type="EMBL" id="CAG8446749.1"/>
    </source>
</evidence>
<protein>
    <submittedName>
        <fullName evidence="2">3813_t:CDS:1</fullName>
    </submittedName>
</protein>
<proteinExistence type="predicted"/>
<feature type="compositionally biased region" description="Basic residues" evidence="1">
    <location>
        <begin position="92"/>
        <end position="107"/>
    </location>
</feature>
<sequence length="226" mass="25571">MDLNDTKRTSLIKTSNDDISLSKTNISSNENLLDDATIGHILNMLDQSQDSESLDNLFEIPSKLNYGYDYAENVEDCSQDFIVNNNDDKSSTPRRTKSSLSRKRSIRQKSLDNSLSRTSTMNSNSFSEISEEDLKESGTDTTGCSLNPTKRTKSVKSLRKSFKNSNQNKNNLTDDNNKTCDERNDGTIDESKKDVNDRNSGYSNFYLAMPNGQWRVRTRTASRKIT</sequence>
<accession>A0A9N8YP02</accession>
<evidence type="ECO:0000313" key="3">
    <source>
        <dbReference type="Proteomes" id="UP000789405"/>
    </source>
</evidence>
<organism evidence="2 3">
    <name type="scientific">Dentiscutata erythropus</name>
    <dbReference type="NCBI Taxonomy" id="1348616"/>
    <lineage>
        <taxon>Eukaryota</taxon>
        <taxon>Fungi</taxon>
        <taxon>Fungi incertae sedis</taxon>
        <taxon>Mucoromycota</taxon>
        <taxon>Glomeromycotina</taxon>
        <taxon>Glomeromycetes</taxon>
        <taxon>Diversisporales</taxon>
        <taxon>Gigasporaceae</taxon>
        <taxon>Dentiscutata</taxon>
    </lineage>
</organism>
<feature type="compositionally biased region" description="Low complexity" evidence="1">
    <location>
        <begin position="163"/>
        <end position="174"/>
    </location>
</feature>
<feature type="compositionally biased region" description="Polar residues" evidence="1">
    <location>
        <begin position="111"/>
        <end position="128"/>
    </location>
</feature>
<feature type="compositionally biased region" description="Basic and acidic residues" evidence="1">
    <location>
        <begin position="175"/>
        <end position="197"/>
    </location>
</feature>
<comment type="caution">
    <text evidence="2">The sequence shown here is derived from an EMBL/GenBank/DDBJ whole genome shotgun (WGS) entry which is preliminary data.</text>
</comment>
<dbReference type="AlphaFoldDB" id="A0A9N8YP02"/>
<name>A0A9N8YP02_9GLOM</name>
<dbReference type="OrthoDB" id="2248518at2759"/>